<proteinExistence type="inferred from homology"/>
<dbReference type="EMBL" id="JACIFD010000002">
    <property type="protein sequence ID" value="MBB4070955.1"/>
    <property type="molecule type" value="Genomic_DNA"/>
</dbReference>
<protein>
    <submittedName>
        <fullName evidence="4">Acetyl esterase</fullName>
        <ecNumber evidence="4">3.1.1.-</ecNumber>
    </submittedName>
</protein>
<comment type="caution">
    <text evidence="4">The sequence shown here is derived from an EMBL/GenBank/DDBJ whole genome shotgun (WGS) entry which is preliminary data.</text>
</comment>
<keyword evidence="5" id="KW-1185">Reference proteome</keyword>
<dbReference type="Gene3D" id="3.40.50.1820">
    <property type="entry name" value="alpha/beta hydrolase"/>
    <property type="match status" value="1"/>
</dbReference>
<gene>
    <name evidence="4" type="ORF">F5897_000239</name>
</gene>
<dbReference type="Pfam" id="PF07859">
    <property type="entry name" value="Abhydrolase_3"/>
    <property type="match status" value="1"/>
</dbReference>
<accession>A0A840DGR0</accession>
<dbReference type="Proteomes" id="UP000571183">
    <property type="component" value="Unassembled WGS sequence"/>
</dbReference>
<evidence type="ECO:0000256" key="1">
    <source>
        <dbReference type="ARBA" id="ARBA00010515"/>
    </source>
</evidence>
<evidence type="ECO:0000259" key="3">
    <source>
        <dbReference type="Pfam" id="PF07859"/>
    </source>
</evidence>
<dbReference type="EC" id="3.1.1.-" evidence="4"/>
<sequence length="329" mass="35419">MSIDINDFAVDQRAVITAFREAGSKSFQDAPDVTTARANYEKSCAANGLPADEIALVEDVTVAYDEGEFKVRVYDPRPATATADPVLVFFHGGGWVVGSLDTHDTVCRRLATLTGLPVVAVDYRLGPDTLFPAGHLDCREAVRWIRDNSQERAWDASRLVTVGDSAGGGLATVTAFLPEMLVEGTTVVAQVPLYPMLDQTDANDNWARVSTGVPLTKATLEWFLDNYVPTELRGDYRVSPLLLARHAASGKADAALLRQPPALILTLGHDPLAAEGLEYANLLAAGGTHVELVHIPDLAHGIFTSAAKVASGERFLERVAEFVLRQLGK</sequence>
<dbReference type="InterPro" id="IPR002168">
    <property type="entry name" value="Lipase_GDXG_HIS_AS"/>
</dbReference>
<dbReference type="InterPro" id="IPR029058">
    <property type="entry name" value="AB_hydrolase_fold"/>
</dbReference>
<dbReference type="PANTHER" id="PTHR48081">
    <property type="entry name" value="AB HYDROLASE SUPERFAMILY PROTEIN C4A8.06C"/>
    <property type="match status" value="1"/>
</dbReference>
<feature type="domain" description="Alpha/beta hydrolase fold-3" evidence="3">
    <location>
        <begin position="87"/>
        <end position="303"/>
    </location>
</feature>
<dbReference type="GO" id="GO:0016787">
    <property type="term" value="F:hydrolase activity"/>
    <property type="evidence" value="ECO:0007669"/>
    <property type="project" value="UniProtKB-KW"/>
</dbReference>
<dbReference type="PROSITE" id="PS01173">
    <property type="entry name" value="LIPASE_GDXG_HIS"/>
    <property type="match status" value="1"/>
</dbReference>
<dbReference type="AlphaFoldDB" id="A0A840DGR0"/>
<evidence type="ECO:0000313" key="4">
    <source>
        <dbReference type="EMBL" id="MBB4070955.1"/>
    </source>
</evidence>
<keyword evidence="2 4" id="KW-0378">Hydrolase</keyword>
<dbReference type="RefSeq" id="WP_183304198.1">
    <property type="nucleotide sequence ID" value="NZ_JACIFD010000002.1"/>
</dbReference>
<comment type="similarity">
    <text evidence="1">Belongs to the 'GDXG' lipolytic enzyme family.</text>
</comment>
<name>A0A840DGR0_9MICO</name>
<dbReference type="InterPro" id="IPR013094">
    <property type="entry name" value="AB_hydrolase_3"/>
</dbReference>
<dbReference type="SUPFAM" id="SSF53474">
    <property type="entry name" value="alpha/beta-Hydrolases"/>
    <property type="match status" value="1"/>
</dbReference>
<dbReference type="InterPro" id="IPR050300">
    <property type="entry name" value="GDXG_lipolytic_enzyme"/>
</dbReference>
<evidence type="ECO:0000256" key="2">
    <source>
        <dbReference type="ARBA" id="ARBA00022801"/>
    </source>
</evidence>
<evidence type="ECO:0000313" key="5">
    <source>
        <dbReference type="Proteomes" id="UP000571183"/>
    </source>
</evidence>
<reference evidence="4" key="1">
    <citation type="submission" date="2020-08" db="EMBL/GenBank/DDBJ databases">
        <title>Sequencing the genomes of 1000 actinobacteria strains.</title>
        <authorList>
            <person name="Klenk H.-P."/>
        </authorList>
    </citation>
    <scope>NUCLEOTIDE SEQUENCE [LARGE SCALE GENOMIC DNA]</scope>
    <source>
        <strain evidence="4">DSM 27064</strain>
    </source>
</reference>
<dbReference type="PANTHER" id="PTHR48081:SF8">
    <property type="entry name" value="ALPHA_BETA HYDROLASE FOLD-3 DOMAIN-CONTAINING PROTEIN-RELATED"/>
    <property type="match status" value="1"/>
</dbReference>
<organism evidence="4 5">
    <name type="scientific">Canibacter oris</name>
    <dbReference type="NCBI Taxonomy" id="1365628"/>
    <lineage>
        <taxon>Bacteria</taxon>
        <taxon>Bacillati</taxon>
        <taxon>Actinomycetota</taxon>
        <taxon>Actinomycetes</taxon>
        <taxon>Micrococcales</taxon>
        <taxon>Microbacteriaceae</taxon>
        <taxon>Canibacter</taxon>
    </lineage>
</organism>